<feature type="transmembrane region" description="Helical" evidence="6">
    <location>
        <begin position="239"/>
        <end position="263"/>
    </location>
</feature>
<evidence type="ECO:0000259" key="7">
    <source>
        <dbReference type="PROSITE" id="PS50922"/>
    </source>
</evidence>
<dbReference type="PANTHER" id="PTHR12560:SF0">
    <property type="entry name" value="LD18904P"/>
    <property type="match status" value="1"/>
</dbReference>
<sequence length="314" mass="36514">MDSIWANNGAPAASHLFYAIYFAFGFVIVRLFLDRFIFRRLAILLLHLGTTHLRNDEATRGKIVKCSESMWKFAYYATIEFCVLKVAYHEPWFLDVKGYFSGWPNQELTAGIKLIYMCQCGFYLYSIAALVVWETRRKDFAVMMSHHIVTVFLISFSYILSFFRIGVVILALHDASDVFLEAAKVFKYSEKELGASVLFGCFAVSWLALRLVFFPFWVIRSSSYYLCEVLNLSEAYDTMIYYFFNTMLLTLLVFHIYWWILICSMIMKQLRNRGQVGEDIRSGKLHLIVILNLQIQKMTTNLIEGLPAESEDDD</sequence>
<feature type="transmembrane region" description="Helical" evidence="6">
    <location>
        <begin position="148"/>
        <end position="172"/>
    </location>
</feature>
<evidence type="ECO:0000256" key="6">
    <source>
        <dbReference type="SAM" id="Phobius"/>
    </source>
</evidence>
<dbReference type="InterPro" id="IPR006634">
    <property type="entry name" value="TLC-dom"/>
</dbReference>
<protein>
    <recommendedName>
        <fullName evidence="7">TLC domain-containing protein</fullName>
    </recommendedName>
</protein>
<evidence type="ECO:0000256" key="5">
    <source>
        <dbReference type="PROSITE-ProRule" id="PRU00205"/>
    </source>
</evidence>
<comment type="subcellular location">
    <subcellularLocation>
        <location evidence="1">Endoplasmic reticulum membrane</location>
        <topology evidence="1">Multi-pass membrane protein</topology>
    </subcellularLocation>
</comment>
<keyword evidence="3 6" id="KW-1133">Transmembrane helix</keyword>
<dbReference type="PIRSF" id="PIRSF005225">
    <property type="entry name" value="LAG1_LAC1"/>
    <property type="match status" value="1"/>
</dbReference>
<evidence type="ECO:0000256" key="3">
    <source>
        <dbReference type="ARBA" id="ARBA00022989"/>
    </source>
</evidence>
<feature type="transmembrane region" description="Helical" evidence="6">
    <location>
        <begin position="114"/>
        <end position="133"/>
    </location>
</feature>
<feature type="transmembrane region" description="Helical" evidence="6">
    <location>
        <begin position="12"/>
        <end position="33"/>
    </location>
</feature>
<organism evidence="8 9">
    <name type="scientific">Solanum tuberosum</name>
    <name type="common">Potato</name>
    <dbReference type="NCBI Taxonomy" id="4113"/>
    <lineage>
        <taxon>Eukaryota</taxon>
        <taxon>Viridiplantae</taxon>
        <taxon>Streptophyta</taxon>
        <taxon>Embryophyta</taxon>
        <taxon>Tracheophyta</taxon>
        <taxon>Spermatophyta</taxon>
        <taxon>Magnoliopsida</taxon>
        <taxon>eudicotyledons</taxon>
        <taxon>Gunneridae</taxon>
        <taxon>Pentapetalae</taxon>
        <taxon>asterids</taxon>
        <taxon>lamiids</taxon>
        <taxon>Solanales</taxon>
        <taxon>Solanaceae</taxon>
        <taxon>Solanoideae</taxon>
        <taxon>Solaneae</taxon>
        <taxon>Solanum</taxon>
    </lineage>
</organism>
<dbReference type="EMBL" id="JAIVGD010000001">
    <property type="protein sequence ID" value="KAH0783571.1"/>
    <property type="molecule type" value="Genomic_DNA"/>
</dbReference>
<feature type="domain" description="TLC" evidence="7">
    <location>
        <begin position="71"/>
        <end position="271"/>
    </location>
</feature>
<evidence type="ECO:0000313" key="8">
    <source>
        <dbReference type="EMBL" id="KAH0783571.1"/>
    </source>
</evidence>
<keyword evidence="9" id="KW-1185">Reference proteome</keyword>
<evidence type="ECO:0000313" key="9">
    <source>
        <dbReference type="Proteomes" id="UP000826656"/>
    </source>
</evidence>
<name>A0ABQ7WTK0_SOLTU</name>
<dbReference type="Proteomes" id="UP000826656">
    <property type="component" value="Unassembled WGS sequence"/>
</dbReference>
<evidence type="ECO:0000256" key="1">
    <source>
        <dbReference type="ARBA" id="ARBA00004477"/>
    </source>
</evidence>
<proteinExistence type="predicted"/>
<accession>A0ABQ7WTK0</accession>
<keyword evidence="2 5" id="KW-0812">Transmembrane</keyword>
<dbReference type="PANTHER" id="PTHR12560">
    <property type="entry name" value="LONGEVITY ASSURANCE FACTOR 1 LAG1"/>
    <property type="match status" value="1"/>
</dbReference>
<comment type="caution">
    <text evidence="8">The sequence shown here is derived from an EMBL/GenBank/DDBJ whole genome shotgun (WGS) entry which is preliminary data.</text>
</comment>
<dbReference type="SMART" id="SM00724">
    <property type="entry name" value="TLC"/>
    <property type="match status" value="1"/>
</dbReference>
<dbReference type="PROSITE" id="PS50922">
    <property type="entry name" value="TLC"/>
    <property type="match status" value="1"/>
</dbReference>
<dbReference type="InterPro" id="IPR016439">
    <property type="entry name" value="Lag1/Lac1-like"/>
</dbReference>
<dbReference type="Pfam" id="PF03798">
    <property type="entry name" value="TRAM_LAG1_CLN8"/>
    <property type="match status" value="1"/>
</dbReference>
<feature type="transmembrane region" description="Helical" evidence="6">
    <location>
        <begin position="193"/>
        <end position="219"/>
    </location>
</feature>
<evidence type="ECO:0000256" key="2">
    <source>
        <dbReference type="ARBA" id="ARBA00022692"/>
    </source>
</evidence>
<gene>
    <name evidence="8" type="ORF">KY290_003169</name>
</gene>
<keyword evidence="4 5" id="KW-0472">Membrane</keyword>
<reference evidence="8 9" key="1">
    <citation type="journal article" date="2021" name="bioRxiv">
        <title>Chromosome-scale and haplotype-resolved genome assembly of a tetraploid potato cultivar.</title>
        <authorList>
            <person name="Sun H."/>
            <person name="Jiao W.-B."/>
            <person name="Krause K."/>
            <person name="Campoy J.A."/>
            <person name="Goel M."/>
            <person name="Folz-Donahue K."/>
            <person name="Kukat C."/>
            <person name="Huettel B."/>
            <person name="Schneeberger K."/>
        </authorList>
    </citation>
    <scope>NUCLEOTIDE SEQUENCE [LARGE SCALE GENOMIC DNA]</scope>
    <source>
        <strain evidence="8">SolTubOtavaFocal</strain>
        <tissue evidence="8">Leaves</tissue>
    </source>
</reference>
<evidence type="ECO:0000256" key="4">
    <source>
        <dbReference type="ARBA" id="ARBA00023136"/>
    </source>
</evidence>